<feature type="signal peptide" evidence="1">
    <location>
        <begin position="1"/>
        <end position="18"/>
    </location>
</feature>
<comment type="caution">
    <text evidence="2">The sequence shown here is derived from an EMBL/GenBank/DDBJ whole genome shotgun (WGS) entry which is preliminary data.</text>
</comment>
<evidence type="ECO:0000313" key="3">
    <source>
        <dbReference type="Proteomes" id="UP001220324"/>
    </source>
</evidence>
<keyword evidence="3" id="KW-1185">Reference proteome</keyword>
<reference evidence="2 3" key="1">
    <citation type="journal article" date="2023" name="IMA Fungus">
        <title>Comparative genomic study of the Penicillium genus elucidates a diverse pangenome and 15 lateral gene transfer events.</title>
        <authorList>
            <person name="Petersen C."/>
            <person name="Sorensen T."/>
            <person name="Nielsen M.R."/>
            <person name="Sondergaard T.E."/>
            <person name="Sorensen J.L."/>
            <person name="Fitzpatrick D.A."/>
            <person name="Frisvad J.C."/>
            <person name="Nielsen K.L."/>
        </authorList>
    </citation>
    <scope>NUCLEOTIDE SEQUENCE [LARGE SCALE GENOMIC DNA]</scope>
    <source>
        <strain evidence="2 3">IBT 35679</strain>
    </source>
</reference>
<protein>
    <submittedName>
        <fullName evidence="2">Uncharacterized protein</fullName>
    </submittedName>
</protein>
<name>A0AAD6CWJ1_9EURO</name>
<evidence type="ECO:0000256" key="1">
    <source>
        <dbReference type="SAM" id="SignalP"/>
    </source>
</evidence>
<accession>A0AAD6CWJ1</accession>
<gene>
    <name evidence="2" type="ORF">N7494_006493</name>
</gene>
<evidence type="ECO:0000313" key="2">
    <source>
        <dbReference type="EMBL" id="KAJ5541417.1"/>
    </source>
</evidence>
<keyword evidence="1" id="KW-0732">Signal</keyword>
<organism evidence="2 3">
    <name type="scientific">Penicillium frequentans</name>
    <dbReference type="NCBI Taxonomy" id="3151616"/>
    <lineage>
        <taxon>Eukaryota</taxon>
        <taxon>Fungi</taxon>
        <taxon>Dikarya</taxon>
        <taxon>Ascomycota</taxon>
        <taxon>Pezizomycotina</taxon>
        <taxon>Eurotiomycetes</taxon>
        <taxon>Eurotiomycetidae</taxon>
        <taxon>Eurotiales</taxon>
        <taxon>Aspergillaceae</taxon>
        <taxon>Penicillium</taxon>
    </lineage>
</organism>
<feature type="chain" id="PRO_5042135198" evidence="1">
    <location>
        <begin position="19"/>
        <end position="91"/>
    </location>
</feature>
<sequence>MLATDLITILAFTTISAAQGVAYTNQWGYAGCFPYSFGGATTGAGPTVTTIAGCASYCNNQPGYYYFGVSTPLGAATEGASSASARIAQLR</sequence>
<dbReference type="Proteomes" id="UP001220324">
    <property type="component" value="Unassembled WGS sequence"/>
</dbReference>
<dbReference type="AlphaFoldDB" id="A0AAD6CWJ1"/>
<proteinExistence type="predicted"/>
<dbReference type="EMBL" id="JAQIZZ010000005">
    <property type="protein sequence ID" value="KAJ5541417.1"/>
    <property type="molecule type" value="Genomic_DNA"/>
</dbReference>